<keyword evidence="5" id="KW-1185">Reference proteome</keyword>
<comment type="caution">
    <text evidence="4">The sequence shown here is derived from an EMBL/GenBank/DDBJ whole genome shotgun (WGS) entry which is preliminary data.</text>
</comment>
<evidence type="ECO:0000256" key="1">
    <source>
        <dbReference type="SAM" id="MobiDB-lite"/>
    </source>
</evidence>
<dbReference type="OrthoDB" id="4506373at2759"/>
<evidence type="ECO:0008006" key="6">
    <source>
        <dbReference type="Google" id="ProtNLM"/>
    </source>
</evidence>
<dbReference type="GeneID" id="39601773"/>
<dbReference type="RefSeq" id="XP_028489614.1">
    <property type="nucleotide sequence ID" value="XM_028632496.1"/>
</dbReference>
<feature type="region of interest" description="Disordered" evidence="1">
    <location>
        <begin position="247"/>
        <end position="277"/>
    </location>
</feature>
<proteinExistence type="predicted"/>
<evidence type="ECO:0000313" key="5">
    <source>
        <dbReference type="Proteomes" id="UP000283841"/>
    </source>
</evidence>
<accession>A0A443I798</accession>
<reference evidence="4 5" key="1">
    <citation type="journal article" date="2018" name="Front. Microbiol.">
        <title>Genomic and genetic insights into a cosmopolitan fungus, Paecilomyces variotii (Eurotiales).</title>
        <authorList>
            <person name="Urquhart A.S."/>
            <person name="Mondo S.J."/>
            <person name="Makela M.R."/>
            <person name="Hane J.K."/>
            <person name="Wiebenga A."/>
            <person name="He G."/>
            <person name="Mihaltcheva S."/>
            <person name="Pangilinan J."/>
            <person name="Lipzen A."/>
            <person name="Barry K."/>
            <person name="de Vries R.P."/>
            <person name="Grigoriev I.V."/>
            <person name="Idnurm A."/>
        </authorList>
    </citation>
    <scope>NUCLEOTIDE SEQUENCE [LARGE SCALE GENOMIC DNA]</scope>
    <source>
        <strain evidence="4 5">CBS 101075</strain>
    </source>
</reference>
<keyword evidence="2" id="KW-0812">Transmembrane</keyword>
<dbReference type="AlphaFoldDB" id="A0A443I798"/>
<sequence>MHIMKPCTLASRVATTLLIASNLISVTVAIQCYSHNGVEANSSEFYNATRDGQLIGCGTAPTTCCLENEYCDIDLLCHDRTDGGVSRQYCSDPSWPPDACSALCPDYGAAGVALTQCDDAGTKFCCGPDNTACCDAGNYTQINQKGQIIAIGTSTIQTSSTSTTTASSSSTNPASTAATTTASSAAATRATASSTSASNSASSSATKLGAGLGVGLGVPFIIALGLAVYFWKRSSQNKKGTSAAAAAAGAEDPMQHTPAAGGLYRYSGSPDNKKDTREEQQMLMNVERRELQGSNAAHELP</sequence>
<evidence type="ECO:0000313" key="4">
    <source>
        <dbReference type="EMBL" id="RWQ99969.1"/>
    </source>
</evidence>
<dbReference type="EMBL" id="RCNU01000001">
    <property type="protein sequence ID" value="RWQ99969.1"/>
    <property type="molecule type" value="Genomic_DNA"/>
</dbReference>
<feature type="chain" id="PRO_5019091411" description="Mid2 domain-containing protein" evidence="3">
    <location>
        <begin position="30"/>
        <end position="301"/>
    </location>
</feature>
<protein>
    <recommendedName>
        <fullName evidence="6">Mid2 domain-containing protein</fullName>
    </recommendedName>
</protein>
<feature type="transmembrane region" description="Helical" evidence="2">
    <location>
        <begin position="208"/>
        <end position="231"/>
    </location>
</feature>
<name>A0A443I798_BYSSP</name>
<dbReference type="Proteomes" id="UP000283841">
    <property type="component" value="Unassembled WGS sequence"/>
</dbReference>
<feature type="signal peptide" evidence="3">
    <location>
        <begin position="1"/>
        <end position="29"/>
    </location>
</feature>
<keyword evidence="3" id="KW-0732">Signal</keyword>
<dbReference type="STRING" id="264951.A0A443I798"/>
<organism evidence="4 5">
    <name type="scientific">Byssochlamys spectabilis</name>
    <name type="common">Paecilomyces variotii</name>
    <dbReference type="NCBI Taxonomy" id="264951"/>
    <lineage>
        <taxon>Eukaryota</taxon>
        <taxon>Fungi</taxon>
        <taxon>Dikarya</taxon>
        <taxon>Ascomycota</taxon>
        <taxon>Pezizomycotina</taxon>
        <taxon>Eurotiomycetes</taxon>
        <taxon>Eurotiomycetidae</taxon>
        <taxon>Eurotiales</taxon>
        <taxon>Thermoascaceae</taxon>
        <taxon>Paecilomyces</taxon>
    </lineage>
</organism>
<keyword evidence="2" id="KW-1133">Transmembrane helix</keyword>
<dbReference type="VEuPathDB" id="FungiDB:C8Q69DRAFT_503477"/>
<keyword evidence="2" id="KW-0472">Membrane</keyword>
<evidence type="ECO:0000256" key="3">
    <source>
        <dbReference type="SAM" id="SignalP"/>
    </source>
</evidence>
<gene>
    <name evidence="4" type="ORF">C8Q69DRAFT_503477</name>
</gene>
<evidence type="ECO:0000256" key="2">
    <source>
        <dbReference type="SAM" id="Phobius"/>
    </source>
</evidence>